<dbReference type="Proteomes" id="UP000001064">
    <property type="component" value="Unassembled WGS sequence"/>
</dbReference>
<dbReference type="RefSeq" id="XP_003295171.1">
    <property type="nucleotide sequence ID" value="XM_003295123.1"/>
</dbReference>
<dbReference type="GeneID" id="10511203"/>
<dbReference type="CDD" id="cd00060">
    <property type="entry name" value="FHA"/>
    <property type="match status" value="1"/>
</dbReference>
<reference evidence="2" key="1">
    <citation type="journal article" date="2011" name="Genome Biol.">
        <title>Comparative genomics of the social amoebae Dictyostelium discoideum and Dictyostelium purpureum.</title>
        <authorList>
            <consortium name="US DOE Joint Genome Institute (JGI-PGF)"/>
            <person name="Sucgang R."/>
            <person name="Kuo A."/>
            <person name="Tian X."/>
            <person name="Salerno W."/>
            <person name="Parikh A."/>
            <person name="Feasley C.L."/>
            <person name="Dalin E."/>
            <person name="Tu H."/>
            <person name="Huang E."/>
            <person name="Barry K."/>
            <person name="Lindquist E."/>
            <person name="Shapiro H."/>
            <person name="Bruce D."/>
            <person name="Schmutz J."/>
            <person name="Salamov A."/>
            <person name="Fey P."/>
            <person name="Gaudet P."/>
            <person name="Anjard C."/>
            <person name="Babu M.M."/>
            <person name="Basu S."/>
            <person name="Bushmanova Y."/>
            <person name="van der Wel H."/>
            <person name="Katoh-Kurasawa M."/>
            <person name="Dinh C."/>
            <person name="Coutinho P.M."/>
            <person name="Saito T."/>
            <person name="Elias M."/>
            <person name="Schaap P."/>
            <person name="Kay R.R."/>
            <person name="Henrissat B."/>
            <person name="Eichinger L."/>
            <person name="Rivero F."/>
            <person name="Putnam N.H."/>
            <person name="West C.M."/>
            <person name="Loomis W.F."/>
            <person name="Chisholm R.L."/>
            <person name="Shaulsky G."/>
            <person name="Strassmann J.E."/>
            <person name="Queller D.C."/>
            <person name="Kuspa A."/>
            <person name="Grigoriev I.V."/>
        </authorList>
    </citation>
    <scope>NUCLEOTIDE SEQUENCE [LARGE SCALE GENOMIC DNA]</scope>
    <source>
        <strain evidence="2">QSDP1</strain>
    </source>
</reference>
<dbReference type="Gene3D" id="2.60.200.20">
    <property type="match status" value="1"/>
</dbReference>
<evidence type="ECO:0000313" key="1">
    <source>
        <dbReference type="EMBL" id="EGC28301.1"/>
    </source>
</evidence>
<sequence length="63" mass="7354">MQPTNYTIALFVKENNKEYQLTNGANTIGRSRSNTVNIKECKFLSRKHCTICKYLNHIFKDKS</sequence>
<accession>F1A678</accession>
<keyword evidence="2" id="KW-1185">Reference proteome</keyword>
<name>F1A678_DICPU</name>
<gene>
    <name evidence="1" type="ORF">DICPUDRAFT_160368</name>
</gene>
<dbReference type="KEGG" id="dpp:DICPUDRAFT_160368"/>
<dbReference type="AlphaFoldDB" id="F1A678"/>
<dbReference type="EMBL" id="GL871692">
    <property type="protein sequence ID" value="EGC28301.1"/>
    <property type="molecule type" value="Genomic_DNA"/>
</dbReference>
<dbReference type="InterPro" id="IPR008984">
    <property type="entry name" value="SMAD_FHA_dom_sf"/>
</dbReference>
<dbReference type="VEuPathDB" id="AmoebaDB:DICPUDRAFT_160368"/>
<organism evidence="1 2">
    <name type="scientific">Dictyostelium purpureum</name>
    <name type="common">Slime mold</name>
    <dbReference type="NCBI Taxonomy" id="5786"/>
    <lineage>
        <taxon>Eukaryota</taxon>
        <taxon>Amoebozoa</taxon>
        <taxon>Evosea</taxon>
        <taxon>Eumycetozoa</taxon>
        <taxon>Dictyostelia</taxon>
        <taxon>Dictyosteliales</taxon>
        <taxon>Dictyosteliaceae</taxon>
        <taxon>Dictyostelium</taxon>
    </lineage>
</organism>
<evidence type="ECO:0000313" key="2">
    <source>
        <dbReference type="Proteomes" id="UP000001064"/>
    </source>
</evidence>
<protein>
    <submittedName>
        <fullName evidence="1">Uncharacterized protein</fullName>
    </submittedName>
</protein>
<dbReference type="InParanoid" id="F1A678"/>
<dbReference type="SUPFAM" id="SSF49879">
    <property type="entry name" value="SMAD/FHA domain"/>
    <property type="match status" value="1"/>
</dbReference>
<proteinExistence type="predicted"/>